<dbReference type="RefSeq" id="WP_106165146.1">
    <property type="nucleotide sequence ID" value="NZ_JBLWXK010000011.1"/>
</dbReference>
<dbReference type="Pfam" id="PF06191">
    <property type="entry name" value="DUF995"/>
    <property type="match status" value="1"/>
</dbReference>
<dbReference type="Proteomes" id="UP000237718">
    <property type="component" value="Unassembled WGS sequence"/>
</dbReference>
<evidence type="ECO:0000313" key="3">
    <source>
        <dbReference type="Proteomes" id="UP000237718"/>
    </source>
</evidence>
<feature type="chain" id="PRO_5015756075" evidence="1">
    <location>
        <begin position="24"/>
        <end position="162"/>
    </location>
</feature>
<reference evidence="2 3" key="1">
    <citation type="submission" date="2018-03" db="EMBL/GenBank/DDBJ databases">
        <title>Genomic Encyclopedia of Archaeal and Bacterial Type Strains, Phase II (KMG-II): from individual species to whole genera.</title>
        <authorList>
            <person name="Goeker M."/>
        </authorList>
    </citation>
    <scope>NUCLEOTIDE SEQUENCE [LARGE SCALE GENOMIC DNA]</scope>
    <source>
        <strain evidence="2 3">DSM 25328</strain>
    </source>
</reference>
<proteinExistence type="predicted"/>
<accession>A0A2T1A9N0</accession>
<dbReference type="EMBL" id="PVUF01000016">
    <property type="protein sequence ID" value="PRZ45299.1"/>
    <property type="molecule type" value="Genomic_DNA"/>
</dbReference>
<comment type="caution">
    <text evidence="2">The sequence shown here is derived from an EMBL/GenBank/DDBJ whole genome shotgun (WGS) entry which is preliminary data.</text>
</comment>
<protein>
    <submittedName>
        <fullName evidence="2">Uncharacterized protein DUF995</fullName>
    </submittedName>
</protein>
<name>A0A2T1A9N0_TRISK</name>
<gene>
    <name evidence="2" type="ORF">CLV89_11645</name>
</gene>
<dbReference type="AlphaFoldDB" id="A0A2T1A9N0"/>
<dbReference type="OrthoDB" id="7865570at2"/>
<evidence type="ECO:0000313" key="2">
    <source>
        <dbReference type="EMBL" id="PRZ45299.1"/>
    </source>
</evidence>
<feature type="signal peptide" evidence="1">
    <location>
        <begin position="1"/>
        <end position="23"/>
    </location>
</feature>
<keyword evidence="1" id="KW-0732">Signal</keyword>
<sequence>MVPSVKTLLSISLMASLPMVALADPKPRNARPASAQKVINTYSGKTDLWEQGCQGGIYLSPNKRARAWCSENSDSMAAGTWSVSQDGTLCQNLTWFWSEGANVGSSVSEPLCIQHVINSWGVMYRRWPGGSEWWPMTNSNSSLRRGYVYQSDVAKARDKIGL</sequence>
<organism evidence="2 3">
    <name type="scientific">Tritonibacter scottomollicae</name>
    <name type="common">Epibacterium scottomollicae</name>
    <dbReference type="NCBI Taxonomy" id="483013"/>
    <lineage>
        <taxon>Bacteria</taxon>
        <taxon>Pseudomonadati</taxon>
        <taxon>Pseudomonadota</taxon>
        <taxon>Alphaproteobacteria</taxon>
        <taxon>Rhodobacterales</taxon>
        <taxon>Paracoccaceae</taxon>
        <taxon>Tritonibacter</taxon>
    </lineage>
</organism>
<dbReference type="InterPro" id="IPR009337">
    <property type="entry name" value="DUF995"/>
</dbReference>
<evidence type="ECO:0000256" key="1">
    <source>
        <dbReference type="SAM" id="SignalP"/>
    </source>
</evidence>